<dbReference type="Proteomes" id="UP000319756">
    <property type="component" value="Chromosome"/>
</dbReference>
<dbReference type="GO" id="GO:0016020">
    <property type="term" value="C:membrane"/>
    <property type="evidence" value="ECO:0007669"/>
    <property type="project" value="UniProtKB-SubCell"/>
</dbReference>
<evidence type="ECO:0000256" key="2">
    <source>
        <dbReference type="ARBA" id="ARBA00004141"/>
    </source>
</evidence>
<dbReference type="KEGG" id="sale:EPH95_07380"/>
<evidence type="ECO:0000256" key="5">
    <source>
        <dbReference type="ARBA" id="ARBA00022692"/>
    </source>
</evidence>
<evidence type="ECO:0000256" key="1">
    <source>
        <dbReference type="ARBA" id="ARBA00001947"/>
    </source>
</evidence>
<dbReference type="OrthoDB" id="166377at2"/>
<comment type="cofactor">
    <cofactor evidence="1">
        <name>Zn(2+)</name>
        <dbReference type="ChEBI" id="CHEBI:29105"/>
    </cofactor>
</comment>
<feature type="domain" description="Peptidase M50" evidence="13">
    <location>
        <begin position="116"/>
        <end position="166"/>
    </location>
</feature>
<dbReference type="GO" id="GO:0008237">
    <property type="term" value="F:metallopeptidase activity"/>
    <property type="evidence" value="ECO:0007669"/>
    <property type="project" value="UniProtKB-KW"/>
</dbReference>
<keyword evidence="9 12" id="KW-1133">Transmembrane helix</keyword>
<dbReference type="EMBL" id="CP035485">
    <property type="protein sequence ID" value="QDI91025.1"/>
    <property type="molecule type" value="Genomic_DNA"/>
</dbReference>
<evidence type="ECO:0000256" key="8">
    <source>
        <dbReference type="ARBA" id="ARBA00022833"/>
    </source>
</evidence>
<evidence type="ECO:0000256" key="9">
    <source>
        <dbReference type="ARBA" id="ARBA00022989"/>
    </source>
</evidence>
<evidence type="ECO:0000256" key="6">
    <source>
        <dbReference type="ARBA" id="ARBA00022723"/>
    </source>
</evidence>
<accession>A0A514LHK5</accession>
<feature type="transmembrane region" description="Helical" evidence="12">
    <location>
        <begin position="81"/>
        <end position="109"/>
    </location>
</feature>
<evidence type="ECO:0000256" key="10">
    <source>
        <dbReference type="ARBA" id="ARBA00023049"/>
    </source>
</evidence>
<comment type="subcellular location">
    <subcellularLocation>
        <location evidence="2">Membrane</location>
        <topology evidence="2">Multi-pass membrane protein</topology>
    </subcellularLocation>
</comment>
<keyword evidence="7" id="KW-0378">Hydrolase</keyword>
<dbReference type="PANTHER" id="PTHR39188:SF3">
    <property type="entry name" value="STAGE IV SPORULATION PROTEIN FB"/>
    <property type="match status" value="1"/>
</dbReference>
<dbReference type="CDD" id="cd06161">
    <property type="entry name" value="S2P-M50_SpoIVFB"/>
    <property type="match status" value="1"/>
</dbReference>
<dbReference type="AlphaFoldDB" id="A0A514LHK5"/>
<evidence type="ECO:0000256" key="3">
    <source>
        <dbReference type="ARBA" id="ARBA00007931"/>
    </source>
</evidence>
<name>A0A514LHK5_9BACI</name>
<keyword evidence="10" id="KW-0482">Metalloprotease</keyword>
<feature type="transmembrane region" description="Helical" evidence="12">
    <location>
        <begin position="31"/>
        <end position="51"/>
    </location>
</feature>
<organism evidence="14 15">
    <name type="scientific">Salicibibacter halophilus</name>
    <dbReference type="NCBI Taxonomy" id="2502791"/>
    <lineage>
        <taxon>Bacteria</taxon>
        <taxon>Bacillati</taxon>
        <taxon>Bacillota</taxon>
        <taxon>Bacilli</taxon>
        <taxon>Bacillales</taxon>
        <taxon>Bacillaceae</taxon>
        <taxon>Salicibibacter</taxon>
    </lineage>
</organism>
<reference evidence="15" key="1">
    <citation type="submission" date="2019-01" db="EMBL/GenBank/DDBJ databases">
        <title>Genomic analysis of Salicibibacter sp. NKC3-5.</title>
        <authorList>
            <person name="Oh Y.J."/>
        </authorList>
    </citation>
    <scope>NUCLEOTIDE SEQUENCE [LARGE SCALE GENOMIC DNA]</scope>
    <source>
        <strain evidence="15">NKC3-5</strain>
    </source>
</reference>
<keyword evidence="4" id="KW-0645">Protease</keyword>
<evidence type="ECO:0000256" key="4">
    <source>
        <dbReference type="ARBA" id="ARBA00022670"/>
    </source>
</evidence>
<evidence type="ECO:0000256" key="12">
    <source>
        <dbReference type="SAM" id="Phobius"/>
    </source>
</evidence>
<dbReference type="RefSeq" id="WP_142088700.1">
    <property type="nucleotide sequence ID" value="NZ_CP035485.1"/>
</dbReference>
<evidence type="ECO:0000259" key="13">
    <source>
        <dbReference type="Pfam" id="PF02163"/>
    </source>
</evidence>
<evidence type="ECO:0000313" key="15">
    <source>
        <dbReference type="Proteomes" id="UP000319756"/>
    </source>
</evidence>
<protein>
    <recommendedName>
        <fullName evidence="13">Peptidase M50 domain-containing protein</fullName>
    </recommendedName>
</protein>
<keyword evidence="8" id="KW-0862">Zinc</keyword>
<evidence type="ECO:0000256" key="11">
    <source>
        <dbReference type="ARBA" id="ARBA00023136"/>
    </source>
</evidence>
<dbReference type="GO" id="GO:0006508">
    <property type="term" value="P:proteolysis"/>
    <property type="evidence" value="ECO:0007669"/>
    <property type="project" value="UniProtKB-KW"/>
</dbReference>
<feature type="transmembrane region" description="Helical" evidence="12">
    <location>
        <begin position="180"/>
        <end position="197"/>
    </location>
</feature>
<keyword evidence="5 12" id="KW-0812">Transmembrane</keyword>
<feature type="domain" description="Peptidase M50" evidence="13">
    <location>
        <begin position="30"/>
        <end position="103"/>
    </location>
</feature>
<evidence type="ECO:0000256" key="7">
    <source>
        <dbReference type="ARBA" id="ARBA00022801"/>
    </source>
</evidence>
<keyword evidence="6" id="KW-0479">Metal-binding</keyword>
<feature type="transmembrane region" description="Helical" evidence="12">
    <location>
        <begin position="115"/>
        <end position="135"/>
    </location>
</feature>
<proteinExistence type="inferred from homology"/>
<comment type="similarity">
    <text evidence="3">Belongs to the peptidase M50B family.</text>
</comment>
<gene>
    <name evidence="14" type="ORF">EPH95_07380</name>
</gene>
<dbReference type="PANTHER" id="PTHR39188">
    <property type="entry name" value="MEMBRANE-ASSOCIATED ZINC METALLOPROTEASE M50B"/>
    <property type="match status" value="1"/>
</dbReference>
<feature type="transmembrane region" description="Helical" evidence="12">
    <location>
        <begin position="156"/>
        <end position="174"/>
    </location>
</feature>
<dbReference type="GO" id="GO:0046872">
    <property type="term" value="F:metal ion binding"/>
    <property type="evidence" value="ECO:0007669"/>
    <property type="project" value="UniProtKB-KW"/>
</dbReference>
<dbReference type="Pfam" id="PF02163">
    <property type="entry name" value="Peptidase_M50"/>
    <property type="match status" value="2"/>
</dbReference>
<evidence type="ECO:0000313" key="14">
    <source>
        <dbReference type="EMBL" id="QDI91025.1"/>
    </source>
</evidence>
<keyword evidence="15" id="KW-1185">Reference proteome</keyword>
<sequence length="283" mass="32909">MINLLLLVRVHPLFWVVIALGVATGYFRELLMLFVIVCCHELGHAIAAKYFGWRLRKIELLPFGGVAETEEYGNRPYREELIVILAGPFQHLILMPLSWVAVAIFPFWTTSDHELFLFHNTALLFFNLLPLWPLDGGKLLQLITCKFLPFRDAQTWALRFSFGFLAVVALITAISYPMHLQWWVILVFLSVCHYLEWRQQPYGFLRFLLERRLLGKTYGGRNVAMIQVASKESVHVALRRLYKGKRAVYKIKETGQLIDERDVLDHWFKTRKSHVSIGTLAHL</sequence>
<keyword evidence="11 12" id="KW-0472">Membrane</keyword>
<dbReference type="InterPro" id="IPR008915">
    <property type="entry name" value="Peptidase_M50"/>
</dbReference>